<evidence type="ECO:0000256" key="10">
    <source>
        <dbReference type="SAM" id="Phobius"/>
    </source>
</evidence>
<feature type="active site" description="Proton acceptor" evidence="7">
    <location>
        <position position="92"/>
    </location>
</feature>
<comment type="caution">
    <text evidence="12">The sequence shown here is derived from an EMBL/GenBank/DDBJ whole genome shotgun (WGS) entry which is preliminary data.</text>
</comment>
<keyword evidence="4" id="KW-0133">Cell shape</keyword>
<dbReference type="PRINTS" id="PR00725">
    <property type="entry name" value="DADACBPTASE1"/>
</dbReference>
<dbReference type="GO" id="GO:0008360">
    <property type="term" value="P:regulation of cell shape"/>
    <property type="evidence" value="ECO:0007669"/>
    <property type="project" value="UniProtKB-KW"/>
</dbReference>
<dbReference type="InterPro" id="IPR001967">
    <property type="entry name" value="Peptidase_S11_N"/>
</dbReference>
<evidence type="ECO:0000256" key="2">
    <source>
        <dbReference type="ARBA" id="ARBA00022729"/>
    </source>
</evidence>
<evidence type="ECO:0000313" key="13">
    <source>
        <dbReference type="Proteomes" id="UP000177610"/>
    </source>
</evidence>
<keyword evidence="10" id="KW-0812">Transmembrane</keyword>
<dbReference type="GO" id="GO:0006508">
    <property type="term" value="P:proteolysis"/>
    <property type="evidence" value="ECO:0007669"/>
    <property type="project" value="InterPro"/>
</dbReference>
<evidence type="ECO:0000256" key="5">
    <source>
        <dbReference type="ARBA" id="ARBA00022984"/>
    </source>
</evidence>
<evidence type="ECO:0000256" key="3">
    <source>
        <dbReference type="ARBA" id="ARBA00022801"/>
    </source>
</evidence>
<evidence type="ECO:0000256" key="9">
    <source>
        <dbReference type="RuleBase" id="RU004016"/>
    </source>
</evidence>
<dbReference type="SUPFAM" id="SSF56601">
    <property type="entry name" value="beta-lactamase/transpeptidase-like"/>
    <property type="match status" value="1"/>
</dbReference>
<feature type="transmembrane region" description="Helical" evidence="10">
    <location>
        <begin position="5"/>
        <end position="23"/>
    </location>
</feature>
<keyword evidence="6" id="KW-0961">Cell wall biogenesis/degradation</keyword>
<proteinExistence type="inferred from homology"/>
<dbReference type="EMBL" id="MFEH01000001">
    <property type="protein sequence ID" value="OGE74140.1"/>
    <property type="molecule type" value="Genomic_DNA"/>
</dbReference>
<feature type="domain" description="Peptidase S11 D-alanyl-D-alanine carboxypeptidase A N-terminal" evidence="11">
    <location>
        <begin position="54"/>
        <end position="284"/>
    </location>
</feature>
<dbReference type="Proteomes" id="UP000177610">
    <property type="component" value="Unassembled WGS sequence"/>
</dbReference>
<dbReference type="PANTHER" id="PTHR21581:SF6">
    <property type="entry name" value="TRAFFICKING PROTEIN PARTICLE COMPLEX SUBUNIT 12"/>
    <property type="match status" value="1"/>
</dbReference>
<dbReference type="InterPro" id="IPR018044">
    <property type="entry name" value="Peptidase_S11"/>
</dbReference>
<dbReference type="Gene3D" id="3.40.710.10">
    <property type="entry name" value="DD-peptidase/beta-lactamase superfamily"/>
    <property type="match status" value="1"/>
</dbReference>
<dbReference type="GO" id="GO:0071555">
    <property type="term" value="P:cell wall organization"/>
    <property type="evidence" value="ECO:0007669"/>
    <property type="project" value="UniProtKB-KW"/>
</dbReference>
<accession>A0A1F5N9M0</accession>
<keyword evidence="2" id="KW-0732">Signal</keyword>
<evidence type="ECO:0000256" key="4">
    <source>
        <dbReference type="ARBA" id="ARBA00022960"/>
    </source>
</evidence>
<keyword evidence="3" id="KW-0378">Hydrolase</keyword>
<name>A0A1F5N9M0_9BACT</name>
<evidence type="ECO:0000256" key="7">
    <source>
        <dbReference type="PIRSR" id="PIRSR618044-1"/>
    </source>
</evidence>
<dbReference type="PANTHER" id="PTHR21581">
    <property type="entry name" value="D-ALANYL-D-ALANINE CARBOXYPEPTIDASE"/>
    <property type="match status" value="1"/>
</dbReference>
<dbReference type="GO" id="GO:0009252">
    <property type="term" value="P:peptidoglycan biosynthetic process"/>
    <property type="evidence" value="ECO:0007669"/>
    <property type="project" value="UniProtKB-KW"/>
</dbReference>
<dbReference type="Pfam" id="PF00768">
    <property type="entry name" value="Peptidase_S11"/>
    <property type="match status" value="1"/>
</dbReference>
<dbReference type="AlphaFoldDB" id="A0A1F5N9M0"/>
<evidence type="ECO:0000259" key="11">
    <source>
        <dbReference type="Pfam" id="PF00768"/>
    </source>
</evidence>
<evidence type="ECO:0000256" key="1">
    <source>
        <dbReference type="ARBA" id="ARBA00007164"/>
    </source>
</evidence>
<dbReference type="InterPro" id="IPR012338">
    <property type="entry name" value="Beta-lactam/transpept-like"/>
</dbReference>
<evidence type="ECO:0000256" key="6">
    <source>
        <dbReference type="ARBA" id="ARBA00023316"/>
    </source>
</evidence>
<organism evidence="12 13">
    <name type="scientific">Candidatus Doudnabacteria bacterium RIFCSPHIGHO2_01_FULL_41_86</name>
    <dbReference type="NCBI Taxonomy" id="1817821"/>
    <lineage>
        <taxon>Bacteria</taxon>
        <taxon>Candidatus Doudnaibacteriota</taxon>
    </lineage>
</organism>
<sequence length="303" mass="33314">MLHKIVYVILGIGIAFIFFPHTARDTTHKPALSGVALQTASAKPEHAAPEIALTLSAPTLTAKSAVAYDLNSGTVLYSKNLDQKLPIASLTKLITAVVVMERVDLNAVVTVRKEDLLGIGNTVGLVEGEKIRVSDLLKGMLIPSGNDAALALASFVSGSPEKFAELMNTKAKELNLVATNFSNPAGWDLWAEQENFSNSLDLLKIVQEFIKHEELLEVVKIKETAVASVDNKYIHRLKSTNQLLLDDEHVEGLKTGFTSKALGNLITLYNRDGTYVLTIILNSENREDDSRKLLDWVFTVYRW</sequence>
<evidence type="ECO:0000256" key="8">
    <source>
        <dbReference type="PIRSR" id="PIRSR618044-2"/>
    </source>
</evidence>
<protein>
    <recommendedName>
        <fullName evidence="11">Peptidase S11 D-alanyl-D-alanine carboxypeptidase A N-terminal domain-containing protein</fullName>
    </recommendedName>
</protein>
<keyword evidence="5" id="KW-0573">Peptidoglycan synthesis</keyword>
<dbReference type="STRING" id="1817821.A2717_01140"/>
<reference evidence="12 13" key="1">
    <citation type="journal article" date="2016" name="Nat. Commun.">
        <title>Thousands of microbial genomes shed light on interconnected biogeochemical processes in an aquifer system.</title>
        <authorList>
            <person name="Anantharaman K."/>
            <person name="Brown C.T."/>
            <person name="Hug L.A."/>
            <person name="Sharon I."/>
            <person name="Castelle C.J."/>
            <person name="Probst A.J."/>
            <person name="Thomas B.C."/>
            <person name="Singh A."/>
            <person name="Wilkins M.J."/>
            <person name="Karaoz U."/>
            <person name="Brodie E.L."/>
            <person name="Williams K.H."/>
            <person name="Hubbard S.S."/>
            <person name="Banfield J.F."/>
        </authorList>
    </citation>
    <scope>NUCLEOTIDE SEQUENCE [LARGE SCALE GENOMIC DNA]</scope>
</reference>
<feature type="binding site" evidence="8">
    <location>
        <position position="254"/>
    </location>
    <ligand>
        <name>substrate</name>
    </ligand>
</feature>
<keyword evidence="10" id="KW-0472">Membrane</keyword>
<gene>
    <name evidence="12" type="ORF">A2717_01140</name>
</gene>
<feature type="active site" description="Acyl-ester intermediate" evidence="7">
    <location>
        <position position="89"/>
    </location>
</feature>
<comment type="similarity">
    <text evidence="1 9">Belongs to the peptidase S11 family.</text>
</comment>
<evidence type="ECO:0000313" key="12">
    <source>
        <dbReference type="EMBL" id="OGE74140.1"/>
    </source>
</evidence>
<keyword evidence="10" id="KW-1133">Transmembrane helix</keyword>
<dbReference type="GO" id="GO:0009002">
    <property type="term" value="F:serine-type D-Ala-D-Ala carboxypeptidase activity"/>
    <property type="evidence" value="ECO:0007669"/>
    <property type="project" value="InterPro"/>
</dbReference>
<feature type="active site" evidence="7">
    <location>
        <position position="144"/>
    </location>
</feature>